<dbReference type="Proteomes" id="UP001221898">
    <property type="component" value="Unassembled WGS sequence"/>
</dbReference>
<comment type="caution">
    <text evidence="2">The sequence shown here is derived from an EMBL/GenBank/DDBJ whole genome shotgun (WGS) entry which is preliminary data.</text>
</comment>
<sequence>MAVVGKRVRVMGPAQVYHRFRGRVAGRIRMDRVVHGRELELGRWGFLAQAPAPAPDPFPVLAPDTGPAEAIALPEAGKGTGEPRAPLTTAPVPVPVRVEAGVAAAGKGVFLPSPEAVALPEELSMETMEWGNCCEPDWAWKQQRPRKRVLSGGEEGPGGRKSQTTSPPIETYNRYDVLSAEEWKREEEQMDTEASSPMVATVDVEGLVAILEPQPGLGEGGLSGL</sequence>
<keyword evidence="3" id="KW-1185">Reference proteome</keyword>
<organism evidence="2 3">
    <name type="scientific">Aldrovandia affinis</name>
    <dbReference type="NCBI Taxonomy" id="143900"/>
    <lineage>
        <taxon>Eukaryota</taxon>
        <taxon>Metazoa</taxon>
        <taxon>Chordata</taxon>
        <taxon>Craniata</taxon>
        <taxon>Vertebrata</taxon>
        <taxon>Euteleostomi</taxon>
        <taxon>Actinopterygii</taxon>
        <taxon>Neopterygii</taxon>
        <taxon>Teleostei</taxon>
        <taxon>Notacanthiformes</taxon>
        <taxon>Halosauridae</taxon>
        <taxon>Aldrovandia</taxon>
    </lineage>
</organism>
<accession>A0AAD7VXV4</accession>
<reference evidence="2" key="1">
    <citation type="journal article" date="2023" name="Science">
        <title>Genome structures resolve the early diversification of teleost fishes.</title>
        <authorList>
            <person name="Parey E."/>
            <person name="Louis A."/>
            <person name="Montfort J."/>
            <person name="Bouchez O."/>
            <person name="Roques C."/>
            <person name="Iampietro C."/>
            <person name="Lluch J."/>
            <person name="Castinel A."/>
            <person name="Donnadieu C."/>
            <person name="Desvignes T."/>
            <person name="Floi Bucao C."/>
            <person name="Jouanno E."/>
            <person name="Wen M."/>
            <person name="Mejri S."/>
            <person name="Dirks R."/>
            <person name="Jansen H."/>
            <person name="Henkel C."/>
            <person name="Chen W.J."/>
            <person name="Zahm M."/>
            <person name="Cabau C."/>
            <person name="Klopp C."/>
            <person name="Thompson A.W."/>
            <person name="Robinson-Rechavi M."/>
            <person name="Braasch I."/>
            <person name="Lecointre G."/>
            <person name="Bobe J."/>
            <person name="Postlethwait J.H."/>
            <person name="Berthelot C."/>
            <person name="Roest Crollius H."/>
            <person name="Guiguen Y."/>
        </authorList>
    </citation>
    <scope>NUCLEOTIDE SEQUENCE</scope>
    <source>
        <strain evidence="2">NC1722</strain>
    </source>
</reference>
<evidence type="ECO:0000313" key="2">
    <source>
        <dbReference type="EMBL" id="KAJ8361846.1"/>
    </source>
</evidence>
<dbReference type="AlphaFoldDB" id="A0AAD7VXV4"/>
<name>A0AAD7VXV4_9TELE</name>
<gene>
    <name evidence="2" type="ORF">AAFF_G00417330</name>
</gene>
<evidence type="ECO:0000256" key="1">
    <source>
        <dbReference type="SAM" id="MobiDB-lite"/>
    </source>
</evidence>
<dbReference type="EMBL" id="JAINUG010000866">
    <property type="protein sequence ID" value="KAJ8361846.1"/>
    <property type="molecule type" value="Genomic_DNA"/>
</dbReference>
<proteinExistence type="predicted"/>
<evidence type="ECO:0000313" key="3">
    <source>
        <dbReference type="Proteomes" id="UP001221898"/>
    </source>
</evidence>
<feature type="region of interest" description="Disordered" evidence="1">
    <location>
        <begin position="142"/>
        <end position="175"/>
    </location>
</feature>
<protein>
    <submittedName>
        <fullName evidence="2">Uncharacterized protein</fullName>
    </submittedName>
</protein>